<gene>
    <name evidence="1" type="ORF">L1F29_27480</name>
</gene>
<accession>A0ABY5SJJ7</accession>
<organism evidence="1 2">
    <name type="scientific">Paenibacillus spongiae</name>
    <dbReference type="NCBI Taxonomy" id="2909671"/>
    <lineage>
        <taxon>Bacteria</taxon>
        <taxon>Bacillati</taxon>
        <taxon>Bacillota</taxon>
        <taxon>Bacilli</taxon>
        <taxon>Bacillales</taxon>
        <taxon>Paenibacillaceae</taxon>
        <taxon>Paenibacillus</taxon>
    </lineage>
</organism>
<protein>
    <submittedName>
        <fullName evidence="1">Uncharacterized protein</fullName>
    </submittedName>
</protein>
<sequence>MSVAVVSYVLITAIW</sequence>
<dbReference type="EMBL" id="CP091430">
    <property type="protein sequence ID" value="UVI33773.1"/>
    <property type="molecule type" value="Genomic_DNA"/>
</dbReference>
<name>A0ABY5SJJ7_9BACL</name>
<evidence type="ECO:0000313" key="2">
    <source>
        <dbReference type="Proteomes" id="UP001057877"/>
    </source>
</evidence>
<reference evidence="1" key="1">
    <citation type="submission" date="2022-01" db="EMBL/GenBank/DDBJ databases">
        <title>Paenibacillus spongiae sp. nov., isolated from marine sponge.</title>
        <authorList>
            <person name="Li Z."/>
            <person name="Zhang M."/>
        </authorList>
    </citation>
    <scope>NUCLEOTIDE SEQUENCE</scope>
    <source>
        <strain evidence="1">PHS-Z3</strain>
    </source>
</reference>
<proteinExistence type="predicted"/>
<keyword evidence="2" id="KW-1185">Reference proteome</keyword>
<dbReference type="Proteomes" id="UP001057877">
    <property type="component" value="Chromosome"/>
</dbReference>
<evidence type="ECO:0000313" key="1">
    <source>
        <dbReference type="EMBL" id="UVI33773.1"/>
    </source>
</evidence>